<dbReference type="Proteomes" id="UP001165143">
    <property type="component" value="Unassembled WGS sequence"/>
</dbReference>
<sequence length="741" mass="79405">MADHRHHWVRAPHRAARTRARAELPLPPALAAAPAAVSADRRLRGPYTAVGTLLRALVPDALERCPEAVRRHDVEILTTTPELRGVVPATRETLTSLAVPKERTRYYSRLRTLRIANGLVEFLTAYARALGPGPHTLVVEDVHRADPTDGEFLAVLLRRMDPALLTVVVGTDDGPPDAASSPAEPLAPALAAHCARTDATGGPEPVPERGAELAARYVHEDGTTDDPAAARAHAELPAPQRHALHDARRRELEALDEPSLRLGALLWHAEQGSDAAGLGADLLREAANLCCDLGFYDAVLDYGTRGAALVDHATHPVHWWTFIAKPATALAALERTDGILPYYEEARATSTDPDIHLQCAYGTAMLYTRFLTGEHRDYRLARGWINTAIALAGQHPEPKERAFRTAFNRNGLALIEVREGRPEAALALLGACIAALDALLAPGEHALHRSVLVHNRAQVHAGLGRHEDAVADYTAVIAVDPNYAEYHFDRGIVLRRTGRLDEALADFEAAVRLSPPFPEAYYNRADVRAELGDVKGAVDDFGYVLELDPAFVDARLNRASLLAELDETAAARQDVEAGLATAPDHPQLLALKAQLLAAEGYAEQAAAACTAALAADPEFAPAWALRGELAYAAGDFDAAAADLERAVALDDDPGIRFNLAVAYHDCARDTEAVALLDAVVTETADPAAHLQRAKSLHRLARSANAETGLLLAAVTDLVLAAGADDPELAAEAGQLLAELRT</sequence>
<comment type="caution">
    <text evidence="4">The sequence shown here is derived from an EMBL/GenBank/DDBJ whole genome shotgun (WGS) entry which is preliminary data.</text>
</comment>
<name>A0A9W6PKH0_9ACTN</name>
<evidence type="ECO:0000313" key="5">
    <source>
        <dbReference type="Proteomes" id="UP001165143"/>
    </source>
</evidence>
<dbReference type="InterPro" id="IPR019734">
    <property type="entry name" value="TPR_rpt"/>
</dbReference>
<gene>
    <name evidence="4" type="ORF">Kpho01_45190</name>
</gene>
<feature type="repeat" description="TPR" evidence="3">
    <location>
        <begin position="620"/>
        <end position="653"/>
    </location>
</feature>
<dbReference type="RefSeq" id="WP_051778095.1">
    <property type="nucleotide sequence ID" value="NZ_BSRX01000028.1"/>
</dbReference>
<evidence type="ECO:0008006" key="6">
    <source>
        <dbReference type="Google" id="ProtNLM"/>
    </source>
</evidence>
<dbReference type="SUPFAM" id="SSF48452">
    <property type="entry name" value="TPR-like"/>
    <property type="match status" value="2"/>
</dbReference>
<reference evidence="4" key="1">
    <citation type="submission" date="2023-02" db="EMBL/GenBank/DDBJ databases">
        <title>Kitasatospora phosalacinea NBRC 14362.</title>
        <authorList>
            <person name="Ichikawa N."/>
            <person name="Sato H."/>
            <person name="Tonouchi N."/>
        </authorList>
    </citation>
    <scope>NUCLEOTIDE SEQUENCE</scope>
    <source>
        <strain evidence="4">NBRC 14362</strain>
    </source>
</reference>
<organism evidence="4 5">
    <name type="scientific">Kitasatospora phosalacinea</name>
    <dbReference type="NCBI Taxonomy" id="2065"/>
    <lineage>
        <taxon>Bacteria</taxon>
        <taxon>Bacillati</taxon>
        <taxon>Actinomycetota</taxon>
        <taxon>Actinomycetes</taxon>
        <taxon>Kitasatosporales</taxon>
        <taxon>Streptomycetaceae</taxon>
        <taxon>Kitasatospora</taxon>
    </lineage>
</organism>
<dbReference type="OrthoDB" id="9814944at2"/>
<dbReference type="PROSITE" id="PS50005">
    <property type="entry name" value="TPR"/>
    <property type="match status" value="3"/>
</dbReference>
<evidence type="ECO:0000256" key="2">
    <source>
        <dbReference type="ARBA" id="ARBA00022803"/>
    </source>
</evidence>
<dbReference type="PANTHER" id="PTHR44858">
    <property type="entry name" value="TETRATRICOPEPTIDE REPEAT PROTEIN 6"/>
    <property type="match status" value="1"/>
</dbReference>
<keyword evidence="1" id="KW-0677">Repeat</keyword>
<proteinExistence type="predicted"/>
<dbReference type="Gene3D" id="1.25.40.10">
    <property type="entry name" value="Tetratricopeptide repeat domain"/>
    <property type="match status" value="3"/>
</dbReference>
<dbReference type="InterPro" id="IPR011990">
    <property type="entry name" value="TPR-like_helical_dom_sf"/>
</dbReference>
<evidence type="ECO:0000313" key="4">
    <source>
        <dbReference type="EMBL" id="GLW56508.1"/>
    </source>
</evidence>
<dbReference type="AlphaFoldDB" id="A0A9W6PKH0"/>
<dbReference type="Pfam" id="PF14559">
    <property type="entry name" value="TPR_19"/>
    <property type="match status" value="2"/>
</dbReference>
<feature type="repeat" description="TPR" evidence="3">
    <location>
        <begin position="518"/>
        <end position="551"/>
    </location>
</feature>
<accession>A0A9W6PKH0</accession>
<dbReference type="InterPro" id="IPR050498">
    <property type="entry name" value="Ycf3"/>
</dbReference>
<feature type="repeat" description="TPR" evidence="3">
    <location>
        <begin position="484"/>
        <end position="517"/>
    </location>
</feature>
<evidence type="ECO:0000256" key="3">
    <source>
        <dbReference type="PROSITE-ProRule" id="PRU00339"/>
    </source>
</evidence>
<keyword evidence="2 3" id="KW-0802">TPR repeat</keyword>
<dbReference type="Pfam" id="PF13432">
    <property type="entry name" value="TPR_16"/>
    <property type="match status" value="1"/>
</dbReference>
<protein>
    <recommendedName>
        <fullName evidence="6">Tetratricopeptide repeat protein</fullName>
    </recommendedName>
</protein>
<dbReference type="PANTHER" id="PTHR44858:SF1">
    <property type="entry name" value="UDP-N-ACETYLGLUCOSAMINE--PEPTIDE N-ACETYLGLUCOSAMINYLTRANSFERASE SPINDLY-RELATED"/>
    <property type="match status" value="1"/>
</dbReference>
<evidence type="ECO:0000256" key="1">
    <source>
        <dbReference type="ARBA" id="ARBA00022737"/>
    </source>
</evidence>
<dbReference type="EMBL" id="BSRX01000028">
    <property type="protein sequence ID" value="GLW56508.1"/>
    <property type="molecule type" value="Genomic_DNA"/>
</dbReference>
<dbReference type="SMART" id="SM00028">
    <property type="entry name" value="TPR"/>
    <property type="match status" value="6"/>
</dbReference>